<reference evidence="8" key="1">
    <citation type="journal article" date="2021" name="PeerJ">
        <title>Extensive microbial diversity within the chicken gut microbiome revealed by metagenomics and culture.</title>
        <authorList>
            <person name="Gilroy R."/>
            <person name="Ravi A."/>
            <person name="Getino M."/>
            <person name="Pursley I."/>
            <person name="Horton D.L."/>
            <person name="Alikhan N.F."/>
            <person name="Baker D."/>
            <person name="Gharbi K."/>
            <person name="Hall N."/>
            <person name="Watson M."/>
            <person name="Adriaenssens E.M."/>
            <person name="Foster-Nyarko E."/>
            <person name="Jarju S."/>
            <person name="Secka A."/>
            <person name="Antonio M."/>
            <person name="Oren A."/>
            <person name="Chaudhuri R.R."/>
            <person name="La Ragione R."/>
            <person name="Hildebrand F."/>
            <person name="Pallen M.J."/>
        </authorList>
    </citation>
    <scope>NUCLEOTIDE SEQUENCE</scope>
    <source>
        <strain evidence="8">CHK121-7720</strain>
    </source>
</reference>
<keyword evidence="4" id="KW-0472">Membrane</keyword>
<reference evidence="8" key="2">
    <citation type="submission" date="2021-09" db="EMBL/GenBank/DDBJ databases">
        <authorList>
            <person name="Gilroy R."/>
        </authorList>
    </citation>
    <scope>NUCLEOTIDE SEQUENCE</scope>
    <source>
        <strain evidence="8">CHK121-7720</strain>
    </source>
</reference>
<evidence type="ECO:0000256" key="1">
    <source>
        <dbReference type="ARBA" id="ARBA00004442"/>
    </source>
</evidence>
<proteinExistence type="inferred from homology"/>
<dbReference type="Gene3D" id="1.25.40.390">
    <property type="match status" value="1"/>
</dbReference>
<dbReference type="RefSeq" id="WP_273306431.1">
    <property type="nucleotide sequence ID" value="NZ_DYUD01000023.1"/>
</dbReference>
<evidence type="ECO:0000259" key="6">
    <source>
        <dbReference type="Pfam" id="PF07980"/>
    </source>
</evidence>
<dbReference type="PROSITE" id="PS51257">
    <property type="entry name" value="PROKAR_LIPOPROTEIN"/>
    <property type="match status" value="1"/>
</dbReference>
<name>A0A921MS50_9BACT</name>
<dbReference type="AlphaFoldDB" id="A0A921MS50"/>
<feature type="domain" description="SusD-like N-terminal" evidence="7">
    <location>
        <begin position="37"/>
        <end position="228"/>
    </location>
</feature>
<dbReference type="InterPro" id="IPR033985">
    <property type="entry name" value="SusD-like_N"/>
</dbReference>
<feature type="domain" description="RagB/SusD" evidence="6">
    <location>
        <begin position="336"/>
        <end position="493"/>
    </location>
</feature>
<dbReference type="Pfam" id="PF07980">
    <property type="entry name" value="SusD_RagB"/>
    <property type="match status" value="1"/>
</dbReference>
<dbReference type="EMBL" id="DYUD01000023">
    <property type="protein sequence ID" value="HJG89365.1"/>
    <property type="molecule type" value="Genomic_DNA"/>
</dbReference>
<evidence type="ECO:0000259" key="7">
    <source>
        <dbReference type="Pfam" id="PF14322"/>
    </source>
</evidence>
<comment type="subcellular location">
    <subcellularLocation>
        <location evidence="1">Cell outer membrane</location>
    </subcellularLocation>
</comment>
<sequence length="493" mass="56021">MKNITVAVTTALLLGMSSCTDLSEEYYDTVNSEIFPKTEADAEALVNQACYYQFQVNAYSTISASNIDNVGVFTELTTDIGNSAWKNGATNDLMQVNFSTNTGIINTYINLVKQISSCLNTKNAIQDVPMSQQALDSFNGQLSCAMGWMGYVLLDLFGPFQVPDQEHLDHPYDVIPLPRLSYEQSVKFIEDNLLEATRLLPARHRYGSENYGRFHRGVAYTILMKLYMHEKNWEKAIACGRELMKPEYGYDLVKHYPDIFTLENEGNDETIYAGCCTNENNGQLWYAHVLPSDYPTKNPNIQKWNGWHVLWSFYETFDPSDERLKVLVGEYIGTDGQRYNKSNPGVGLADGALPIKYGEDPNDTGQSSAIDFILLRYADVLTMMSEALARHSNSVTPEALELLNRVHTRAGLKKYESFNSLDDFLDANLTERGHELWFEGGCRRSDLIRYGRYIQYARKYRNSSSAQDYMEVFPLPQYIIDESRGQVIQNPGY</sequence>
<comment type="similarity">
    <text evidence="2">Belongs to the SusD family.</text>
</comment>
<dbReference type="GO" id="GO:0009279">
    <property type="term" value="C:cell outer membrane"/>
    <property type="evidence" value="ECO:0007669"/>
    <property type="project" value="UniProtKB-SubCell"/>
</dbReference>
<dbReference type="SUPFAM" id="SSF48452">
    <property type="entry name" value="TPR-like"/>
    <property type="match status" value="1"/>
</dbReference>
<evidence type="ECO:0000256" key="4">
    <source>
        <dbReference type="ARBA" id="ARBA00023136"/>
    </source>
</evidence>
<dbReference type="Pfam" id="PF14322">
    <property type="entry name" value="SusD-like_3"/>
    <property type="match status" value="1"/>
</dbReference>
<dbReference type="Proteomes" id="UP000757103">
    <property type="component" value="Unassembled WGS sequence"/>
</dbReference>
<evidence type="ECO:0000256" key="5">
    <source>
        <dbReference type="ARBA" id="ARBA00023237"/>
    </source>
</evidence>
<accession>A0A921MS50</accession>
<evidence type="ECO:0000313" key="8">
    <source>
        <dbReference type="EMBL" id="HJG89365.1"/>
    </source>
</evidence>
<evidence type="ECO:0000256" key="3">
    <source>
        <dbReference type="ARBA" id="ARBA00022729"/>
    </source>
</evidence>
<gene>
    <name evidence="8" type="ORF">K8U91_07850</name>
</gene>
<organism evidence="8 9">
    <name type="scientific">Barnesiella viscericola</name>
    <dbReference type="NCBI Taxonomy" id="397865"/>
    <lineage>
        <taxon>Bacteria</taxon>
        <taxon>Pseudomonadati</taxon>
        <taxon>Bacteroidota</taxon>
        <taxon>Bacteroidia</taxon>
        <taxon>Bacteroidales</taxon>
        <taxon>Barnesiellaceae</taxon>
        <taxon>Barnesiella</taxon>
    </lineage>
</organism>
<evidence type="ECO:0000256" key="2">
    <source>
        <dbReference type="ARBA" id="ARBA00006275"/>
    </source>
</evidence>
<comment type="caution">
    <text evidence="8">The sequence shown here is derived from an EMBL/GenBank/DDBJ whole genome shotgun (WGS) entry which is preliminary data.</text>
</comment>
<keyword evidence="3" id="KW-0732">Signal</keyword>
<dbReference type="InterPro" id="IPR012944">
    <property type="entry name" value="SusD_RagB_dom"/>
</dbReference>
<keyword evidence="5" id="KW-0998">Cell outer membrane</keyword>
<dbReference type="InterPro" id="IPR011990">
    <property type="entry name" value="TPR-like_helical_dom_sf"/>
</dbReference>
<protein>
    <submittedName>
        <fullName evidence="8">RagB/SusD family nutrient uptake outer membrane protein</fullName>
    </submittedName>
</protein>
<evidence type="ECO:0000313" key="9">
    <source>
        <dbReference type="Proteomes" id="UP000757103"/>
    </source>
</evidence>